<dbReference type="InterPro" id="IPR029058">
    <property type="entry name" value="AB_hydrolase_fold"/>
</dbReference>
<protein>
    <submittedName>
        <fullName evidence="1">Pimeloyl-ACP methyl ester carboxylesterase</fullName>
    </submittedName>
</protein>
<dbReference type="RefSeq" id="WP_184951828.1">
    <property type="nucleotide sequence ID" value="NZ_BOMC01000080.1"/>
</dbReference>
<dbReference type="SUPFAM" id="SSF53474">
    <property type="entry name" value="alpha/beta-Hydrolases"/>
    <property type="match status" value="1"/>
</dbReference>
<keyword evidence="2" id="KW-1185">Reference proteome</keyword>
<evidence type="ECO:0000313" key="2">
    <source>
        <dbReference type="Proteomes" id="UP000542742"/>
    </source>
</evidence>
<dbReference type="EMBL" id="JACHMF010000001">
    <property type="protein sequence ID" value="MBB4693178.1"/>
    <property type="molecule type" value="Genomic_DNA"/>
</dbReference>
<evidence type="ECO:0000313" key="1">
    <source>
        <dbReference type="EMBL" id="MBB4693178.1"/>
    </source>
</evidence>
<proteinExistence type="predicted"/>
<organism evidence="1 2">
    <name type="scientific">Paractinoplanes abujensis</name>
    <dbReference type="NCBI Taxonomy" id="882441"/>
    <lineage>
        <taxon>Bacteria</taxon>
        <taxon>Bacillati</taxon>
        <taxon>Actinomycetota</taxon>
        <taxon>Actinomycetes</taxon>
        <taxon>Micromonosporales</taxon>
        <taxon>Micromonosporaceae</taxon>
        <taxon>Paractinoplanes</taxon>
    </lineage>
</organism>
<dbReference type="Gene3D" id="3.40.50.1820">
    <property type="entry name" value="alpha/beta hydrolase"/>
    <property type="match status" value="1"/>
</dbReference>
<gene>
    <name evidence="1" type="ORF">BKA14_003326</name>
</gene>
<name>A0A7W7CR91_9ACTN</name>
<reference evidence="1 2" key="1">
    <citation type="submission" date="2020-08" db="EMBL/GenBank/DDBJ databases">
        <title>Sequencing the genomes of 1000 actinobacteria strains.</title>
        <authorList>
            <person name="Klenk H.-P."/>
        </authorList>
    </citation>
    <scope>NUCLEOTIDE SEQUENCE [LARGE SCALE GENOMIC DNA]</scope>
    <source>
        <strain evidence="1 2">DSM 45518</strain>
    </source>
</reference>
<sequence>MRDLLSTSDVGEPPLVPGHSYGAIVATAYASRFPVRGVIATDQTLTVTSLPAEIAEGLRGPGHRVL</sequence>
<accession>A0A7W7CR91</accession>
<dbReference type="AlphaFoldDB" id="A0A7W7CR91"/>
<comment type="caution">
    <text evidence="1">The sequence shown here is derived from an EMBL/GenBank/DDBJ whole genome shotgun (WGS) entry which is preliminary data.</text>
</comment>
<dbReference type="Proteomes" id="UP000542742">
    <property type="component" value="Unassembled WGS sequence"/>
</dbReference>